<gene>
    <name evidence="2" type="ORF">UFOVP978_26</name>
</gene>
<proteinExistence type="predicted"/>
<reference evidence="2" key="1">
    <citation type="submission" date="2020-05" db="EMBL/GenBank/DDBJ databases">
        <authorList>
            <person name="Chiriac C."/>
            <person name="Salcher M."/>
            <person name="Ghai R."/>
            <person name="Kavagutti S V."/>
        </authorList>
    </citation>
    <scope>NUCLEOTIDE SEQUENCE</scope>
</reference>
<name>A0A6J5Q4U0_9CAUD</name>
<evidence type="ECO:0000313" key="2">
    <source>
        <dbReference type="EMBL" id="CAB4176355.1"/>
    </source>
</evidence>
<feature type="region of interest" description="Disordered" evidence="1">
    <location>
        <begin position="122"/>
        <end position="148"/>
    </location>
</feature>
<sequence>MSIAVTKSDFPLWMKNVPAAVQEALHQEANDIWTISQYLVPVASGNLKNSGQVILDPKPNGSEDILIAYGGPSINYALPVHDRPATHAAPTSWKFLEIPFDSARQGMVPRITERVRRALGGGAGGGIATDSGGMDTGVSAPEIGDVAK</sequence>
<protein>
    <submittedName>
        <fullName evidence="2">Uncharacterized protein</fullName>
    </submittedName>
</protein>
<organism evidence="2">
    <name type="scientific">uncultured Caudovirales phage</name>
    <dbReference type="NCBI Taxonomy" id="2100421"/>
    <lineage>
        <taxon>Viruses</taxon>
        <taxon>Duplodnaviria</taxon>
        <taxon>Heunggongvirae</taxon>
        <taxon>Uroviricota</taxon>
        <taxon>Caudoviricetes</taxon>
        <taxon>Peduoviridae</taxon>
        <taxon>Maltschvirus</taxon>
        <taxon>Maltschvirus maltsch</taxon>
    </lineage>
</organism>
<dbReference type="EMBL" id="LR796937">
    <property type="protein sequence ID" value="CAB4176355.1"/>
    <property type="molecule type" value="Genomic_DNA"/>
</dbReference>
<evidence type="ECO:0000256" key="1">
    <source>
        <dbReference type="SAM" id="MobiDB-lite"/>
    </source>
</evidence>
<accession>A0A6J5Q4U0</accession>